<dbReference type="PANTHER" id="PTHR10900">
    <property type="entry name" value="PERIOSTIN-RELATED"/>
    <property type="match status" value="1"/>
</dbReference>
<organism evidence="2 3">
    <name type="scientific">Syntrophotalea carbinolica (strain DSM 2380 / NBRC 103641 / GraBd1)</name>
    <name type="common">Pelobacter carbinolicus</name>
    <dbReference type="NCBI Taxonomy" id="338963"/>
    <lineage>
        <taxon>Bacteria</taxon>
        <taxon>Pseudomonadati</taxon>
        <taxon>Thermodesulfobacteriota</taxon>
        <taxon>Desulfuromonadia</taxon>
        <taxon>Desulfuromonadales</taxon>
        <taxon>Syntrophotaleaceae</taxon>
        <taxon>Syntrophotalea</taxon>
    </lineage>
</organism>
<gene>
    <name evidence="2" type="ordered locus">Pcar_2962</name>
</gene>
<dbReference type="InterPro" id="IPR000782">
    <property type="entry name" value="FAS1_domain"/>
</dbReference>
<accession>Q3A0B0</accession>
<dbReference type="eggNOG" id="COG2335">
    <property type="taxonomic scope" value="Bacteria"/>
</dbReference>
<dbReference type="FunFam" id="2.30.180.10:FF:000032">
    <property type="entry name" value="Fasciclin domain-containing protein, putative"/>
    <property type="match status" value="1"/>
</dbReference>
<dbReference type="STRING" id="338963.Pcar_2962"/>
<dbReference type="Gene3D" id="2.30.180.10">
    <property type="entry name" value="FAS1 domain"/>
    <property type="match status" value="1"/>
</dbReference>
<dbReference type="PANTHER" id="PTHR10900:SF77">
    <property type="entry name" value="FI19380P1"/>
    <property type="match status" value="1"/>
</dbReference>
<dbReference type="KEGG" id="pca:Pcar_2962"/>
<dbReference type="RefSeq" id="WP_011342750.1">
    <property type="nucleotide sequence ID" value="NC_007498.2"/>
</dbReference>
<dbReference type="GO" id="GO:0050839">
    <property type="term" value="F:cell adhesion molecule binding"/>
    <property type="evidence" value="ECO:0007669"/>
    <property type="project" value="TreeGrafter"/>
</dbReference>
<dbReference type="InterPro" id="IPR036378">
    <property type="entry name" value="FAS1_dom_sf"/>
</dbReference>
<evidence type="ECO:0000313" key="2">
    <source>
        <dbReference type="EMBL" id="ABA90197.2"/>
    </source>
</evidence>
<dbReference type="GO" id="GO:0031012">
    <property type="term" value="C:extracellular matrix"/>
    <property type="evidence" value="ECO:0007669"/>
    <property type="project" value="TreeGrafter"/>
</dbReference>
<dbReference type="PROSITE" id="PS50213">
    <property type="entry name" value="FAS1"/>
    <property type="match status" value="1"/>
</dbReference>
<evidence type="ECO:0000313" key="3">
    <source>
        <dbReference type="Proteomes" id="UP000002534"/>
    </source>
</evidence>
<dbReference type="GO" id="GO:0005615">
    <property type="term" value="C:extracellular space"/>
    <property type="evidence" value="ECO:0007669"/>
    <property type="project" value="TreeGrafter"/>
</dbReference>
<dbReference type="GO" id="GO:0030198">
    <property type="term" value="P:extracellular matrix organization"/>
    <property type="evidence" value="ECO:0007669"/>
    <property type="project" value="TreeGrafter"/>
</dbReference>
<dbReference type="InterPro" id="IPR050904">
    <property type="entry name" value="Adhesion/Biosynth-related"/>
</dbReference>
<dbReference type="OrthoDB" id="9800666at2"/>
<dbReference type="Pfam" id="PF02469">
    <property type="entry name" value="Fasciclin"/>
    <property type="match status" value="1"/>
</dbReference>
<dbReference type="GO" id="GO:0007155">
    <property type="term" value="P:cell adhesion"/>
    <property type="evidence" value="ECO:0007669"/>
    <property type="project" value="TreeGrafter"/>
</dbReference>
<reference evidence="2 3" key="2">
    <citation type="journal article" date="2012" name="BMC Genomics">
        <title>The genome of Pelobacter carbinolicus reveals surprising metabolic capabilities and physiological features.</title>
        <authorList>
            <person name="Aklujkar M."/>
            <person name="Haveman S.A."/>
            <person name="Didonato R.Jr."/>
            <person name="Chertkov O."/>
            <person name="Han C.S."/>
            <person name="Land M.L."/>
            <person name="Brown P."/>
            <person name="Lovley D.R."/>
        </authorList>
    </citation>
    <scope>NUCLEOTIDE SEQUENCE [LARGE SCALE GENOMIC DNA]</scope>
    <source>
        <strain evidence="3">DSM 2380 / NBRC 103641 / GraBd1</strain>
    </source>
</reference>
<dbReference type="AlphaFoldDB" id="Q3A0B0"/>
<name>Q3A0B0_SYNC1</name>
<reference evidence="3" key="1">
    <citation type="submission" date="2005-10" db="EMBL/GenBank/DDBJ databases">
        <title>Complete sequence of Pelobacter carbinolicus DSM 2380.</title>
        <authorList>
            <person name="Copeland A."/>
            <person name="Lucas S."/>
            <person name="Lapidus A."/>
            <person name="Barry K."/>
            <person name="Detter J.C."/>
            <person name="Glavina T."/>
            <person name="Hammon N."/>
            <person name="Israni S."/>
            <person name="Pitluck S."/>
            <person name="Chertkov O."/>
            <person name="Schmutz J."/>
            <person name="Larimer F."/>
            <person name="Land M."/>
            <person name="Kyrpides N."/>
            <person name="Ivanova N."/>
            <person name="Richardson P."/>
        </authorList>
    </citation>
    <scope>NUCLEOTIDE SEQUENCE [LARGE SCALE GENOMIC DNA]</scope>
    <source>
        <strain evidence="3">DSM 2380 / NBRC 103641 / GraBd1</strain>
    </source>
</reference>
<dbReference type="Proteomes" id="UP000002534">
    <property type="component" value="Chromosome"/>
</dbReference>
<evidence type="ECO:0000259" key="1">
    <source>
        <dbReference type="PROSITE" id="PS50213"/>
    </source>
</evidence>
<sequence>MKSILTTLREDPAFETLLHALNKVSLLEVLANAEKITLFAPDNQAFTRINLEEIQLDRSKLTDILTYHLVDGEHPFEGLEAEENIYTRNGKHLTAHLEAGELRIDNAALTRTDIRCSNGIIHVIDNVFLPQFSGWYCACC</sequence>
<dbReference type="SMART" id="SM00554">
    <property type="entry name" value="FAS1"/>
    <property type="match status" value="1"/>
</dbReference>
<feature type="domain" description="FAS1" evidence="1">
    <location>
        <begin position="1"/>
        <end position="128"/>
    </location>
</feature>
<dbReference type="HOGENOM" id="CLU_031281_4_2_7"/>
<protein>
    <submittedName>
        <fullName evidence="2">Fasciclin domain protein</fullName>
    </submittedName>
</protein>
<dbReference type="EMBL" id="CP000142">
    <property type="protein sequence ID" value="ABA90197.2"/>
    <property type="molecule type" value="Genomic_DNA"/>
</dbReference>
<proteinExistence type="predicted"/>
<dbReference type="SUPFAM" id="SSF82153">
    <property type="entry name" value="FAS1 domain"/>
    <property type="match status" value="1"/>
</dbReference>
<keyword evidence="3" id="KW-1185">Reference proteome</keyword>